<evidence type="ECO:0000313" key="2">
    <source>
        <dbReference type="EMBL" id="TSC65547.1"/>
    </source>
</evidence>
<proteinExistence type="predicted"/>
<gene>
    <name evidence="2" type="ORF">G01um101477_432</name>
</gene>
<feature type="coiled-coil region" evidence="1">
    <location>
        <begin position="4"/>
        <end position="31"/>
    </location>
</feature>
<evidence type="ECO:0000256" key="1">
    <source>
        <dbReference type="SAM" id="Coils"/>
    </source>
</evidence>
<reference evidence="2 3" key="1">
    <citation type="submission" date="2017-07" db="EMBL/GenBank/DDBJ databases">
        <title>Mechanisms for carbon and nitrogen cycling indicate functional differentiation within the Candidate Phyla Radiation.</title>
        <authorList>
            <person name="Danczak R.E."/>
            <person name="Johnston M.D."/>
            <person name="Kenah C."/>
            <person name="Slattery M."/>
            <person name="Wrighton K.C."/>
            <person name="Wilkins M.J."/>
        </authorList>
    </citation>
    <scope>NUCLEOTIDE SEQUENCE [LARGE SCALE GENOMIC DNA]</scope>
    <source>
        <strain evidence="2">Gr01-1014_77</strain>
    </source>
</reference>
<keyword evidence="1" id="KW-0175">Coiled coil</keyword>
<protein>
    <submittedName>
        <fullName evidence="2">Uncharacterized protein</fullName>
    </submittedName>
</protein>
<sequence length="96" mass="10789">MPALNAELAESDAVKKAIANWEKENKNQELAHAIDVLVDTGATYVMLNSYLENKGEDDSSARFQYVEFMGLPFLELILDQNQEIVGVRRKSPEMVS</sequence>
<dbReference type="EMBL" id="VMFF01000040">
    <property type="protein sequence ID" value="TSC65547.1"/>
    <property type="molecule type" value="Genomic_DNA"/>
</dbReference>
<dbReference type="AlphaFoldDB" id="A0A554JB00"/>
<evidence type="ECO:0000313" key="3">
    <source>
        <dbReference type="Proteomes" id="UP000319613"/>
    </source>
</evidence>
<organism evidence="2 3">
    <name type="scientific">Candidatus Doudnabacteria bacterium Gr01-1014_77</name>
    <dbReference type="NCBI Taxonomy" id="2017133"/>
    <lineage>
        <taxon>Bacteria</taxon>
        <taxon>Candidatus Doudnaibacteriota</taxon>
    </lineage>
</organism>
<accession>A0A554JB00</accession>
<comment type="caution">
    <text evidence="2">The sequence shown here is derived from an EMBL/GenBank/DDBJ whole genome shotgun (WGS) entry which is preliminary data.</text>
</comment>
<name>A0A554JB00_9BACT</name>
<dbReference type="Proteomes" id="UP000319613">
    <property type="component" value="Unassembled WGS sequence"/>
</dbReference>